<dbReference type="InterPro" id="IPR036318">
    <property type="entry name" value="FAD-bd_PCMH-like_sf"/>
</dbReference>
<comment type="pathway">
    <text evidence="4 19">Cell wall biogenesis; peptidoglycan biosynthesis.</text>
</comment>
<evidence type="ECO:0000256" key="16">
    <source>
        <dbReference type="ARBA" id="ARBA00023316"/>
    </source>
</evidence>
<dbReference type="InterPro" id="IPR016169">
    <property type="entry name" value="FAD-bd_PCMH_sub2"/>
</dbReference>
<gene>
    <name evidence="19 21" type="primary">murB</name>
    <name evidence="21" type="ORF">TMPK1_20210</name>
</gene>
<feature type="active site" evidence="19">
    <location>
        <position position="169"/>
    </location>
</feature>
<evidence type="ECO:0000256" key="4">
    <source>
        <dbReference type="ARBA" id="ARBA00004752"/>
    </source>
</evidence>
<dbReference type="GO" id="GO:0071555">
    <property type="term" value="P:cell wall organization"/>
    <property type="evidence" value="ECO:0007669"/>
    <property type="project" value="UniProtKB-KW"/>
</dbReference>
<keyword evidence="8 19" id="KW-0132">Cell division</keyword>
<dbReference type="InterPro" id="IPR011601">
    <property type="entry name" value="MurB_C"/>
</dbReference>
<evidence type="ECO:0000256" key="18">
    <source>
        <dbReference type="ARBA" id="ARBA00048914"/>
    </source>
</evidence>
<feature type="active site" description="Proton donor" evidence="19">
    <location>
        <position position="218"/>
    </location>
</feature>
<evidence type="ECO:0000256" key="19">
    <source>
        <dbReference type="HAMAP-Rule" id="MF_00037"/>
    </source>
</evidence>
<evidence type="ECO:0000256" key="11">
    <source>
        <dbReference type="ARBA" id="ARBA00022857"/>
    </source>
</evidence>
<evidence type="ECO:0000256" key="3">
    <source>
        <dbReference type="ARBA" id="ARBA00004496"/>
    </source>
</evidence>
<keyword evidence="13 19" id="KW-0573">Peptidoglycan synthesis</keyword>
<keyword evidence="7 19" id="KW-0963">Cytoplasm</keyword>
<evidence type="ECO:0000259" key="20">
    <source>
        <dbReference type="PROSITE" id="PS51387"/>
    </source>
</evidence>
<dbReference type="Gene3D" id="3.30.43.10">
    <property type="entry name" value="Uridine Diphospho-n-acetylenolpyruvylglucosamine Reductase, domain 2"/>
    <property type="match status" value="1"/>
</dbReference>
<keyword evidence="16 19" id="KW-0961">Cell wall biogenesis/degradation</keyword>
<comment type="cofactor">
    <cofactor evidence="1 19">
        <name>FAD</name>
        <dbReference type="ChEBI" id="CHEBI:57692"/>
    </cofactor>
</comment>
<protein>
    <recommendedName>
        <fullName evidence="6 19">UDP-N-acetylenolpyruvoylglucosamine reductase</fullName>
        <ecNumber evidence="5 19">1.3.1.98</ecNumber>
    </recommendedName>
    <alternativeName>
        <fullName evidence="17 19">UDP-N-acetylmuramate dehydrogenase</fullName>
    </alternativeName>
</protein>
<comment type="caution">
    <text evidence="21">The sequence shown here is derived from an EMBL/GenBank/DDBJ whole genome shotgun (WGS) entry which is preliminary data.</text>
</comment>
<dbReference type="GO" id="GO:0005829">
    <property type="term" value="C:cytosol"/>
    <property type="evidence" value="ECO:0007669"/>
    <property type="project" value="TreeGrafter"/>
</dbReference>
<accession>A0A8S8XAJ7</accession>
<evidence type="ECO:0000256" key="15">
    <source>
        <dbReference type="ARBA" id="ARBA00023306"/>
    </source>
</evidence>
<dbReference type="InterPro" id="IPR016166">
    <property type="entry name" value="FAD-bd_PCMH"/>
</dbReference>
<evidence type="ECO:0000256" key="2">
    <source>
        <dbReference type="ARBA" id="ARBA00003921"/>
    </source>
</evidence>
<dbReference type="NCBIfam" id="TIGR00179">
    <property type="entry name" value="murB"/>
    <property type="match status" value="1"/>
</dbReference>
<dbReference type="PROSITE" id="PS51387">
    <property type="entry name" value="FAD_PCMH"/>
    <property type="match status" value="1"/>
</dbReference>
<dbReference type="GO" id="GO:0008762">
    <property type="term" value="F:UDP-N-acetylmuramate dehydrogenase activity"/>
    <property type="evidence" value="ECO:0007669"/>
    <property type="project" value="UniProtKB-UniRule"/>
</dbReference>
<dbReference type="GO" id="GO:0051301">
    <property type="term" value="P:cell division"/>
    <property type="evidence" value="ECO:0007669"/>
    <property type="project" value="UniProtKB-KW"/>
</dbReference>
<dbReference type="InterPro" id="IPR006094">
    <property type="entry name" value="Oxid_FAD_bind_N"/>
</dbReference>
<dbReference type="InterPro" id="IPR016167">
    <property type="entry name" value="FAD-bd_PCMH_sub1"/>
</dbReference>
<reference evidence="21" key="1">
    <citation type="submission" date="2021-02" db="EMBL/GenBank/DDBJ databases">
        <title>Genome sequence of Rhodospirillales sp. strain TMPK1 isolated from soil.</title>
        <authorList>
            <person name="Nakai R."/>
            <person name="Kusada H."/>
            <person name="Tamaki H."/>
        </authorList>
    </citation>
    <scope>NUCLEOTIDE SEQUENCE</scope>
    <source>
        <strain evidence="21">TMPK1</strain>
    </source>
</reference>
<dbReference type="Gene3D" id="3.30.465.10">
    <property type="match status" value="1"/>
</dbReference>
<keyword evidence="22" id="KW-1185">Reference proteome</keyword>
<dbReference type="InterPro" id="IPR003170">
    <property type="entry name" value="MurB"/>
</dbReference>
<evidence type="ECO:0000256" key="14">
    <source>
        <dbReference type="ARBA" id="ARBA00023002"/>
    </source>
</evidence>
<dbReference type="EC" id="1.3.1.98" evidence="5 19"/>
<comment type="subcellular location">
    <subcellularLocation>
        <location evidence="3 19">Cytoplasm</location>
    </subcellularLocation>
</comment>
<dbReference type="PANTHER" id="PTHR21071:SF4">
    <property type="entry name" value="UDP-N-ACETYLENOLPYRUVOYLGLUCOSAMINE REDUCTASE"/>
    <property type="match status" value="1"/>
</dbReference>
<dbReference type="GO" id="GO:0008360">
    <property type="term" value="P:regulation of cell shape"/>
    <property type="evidence" value="ECO:0007669"/>
    <property type="project" value="UniProtKB-KW"/>
</dbReference>
<keyword evidence="12 19" id="KW-0133">Cell shape</keyword>
<dbReference type="SUPFAM" id="SSF56176">
    <property type="entry name" value="FAD-binding/transporter-associated domain-like"/>
    <property type="match status" value="1"/>
</dbReference>
<keyword evidence="11 19" id="KW-0521">NADP</keyword>
<dbReference type="AlphaFoldDB" id="A0A8S8XAJ7"/>
<dbReference type="PANTHER" id="PTHR21071">
    <property type="entry name" value="UDP-N-ACETYLENOLPYRUVOYLGLUCOSAMINE REDUCTASE"/>
    <property type="match status" value="1"/>
</dbReference>
<feature type="domain" description="FAD-binding PCMH-type" evidence="20">
    <location>
        <begin position="25"/>
        <end position="189"/>
    </location>
</feature>
<dbReference type="EMBL" id="BOPV01000001">
    <property type="protein sequence ID" value="GIL39784.1"/>
    <property type="molecule type" value="Genomic_DNA"/>
</dbReference>
<keyword evidence="9 19" id="KW-0285">Flavoprotein</keyword>
<sequence length="296" mass="31768">MIDRLPQVRGRISADAPLAQHTWFRVGGPAEVLFRPADIDDLATFLSRTPRDVNVLVLGVASNLLVRDGGVAGVVVQLRRGFADVAIDGDRVIAGAGALDLNVALTARDAGLAGLEFLSGIPGTIGGALRMNAGAYGREIVDVIESAVALDRDGKRHVLTRDAMGLTYRHSDVPDDWIFVEATFKATKDDVAAIGARIEEIQTQRAETQPVRARTGGSTFANPDGDKAWRLIDEAGCRGLRIGDAQVSEKHCNFLINDGAATAADLETLGETVRDRVRAKSGIELRWEIKRIGTPR</sequence>
<dbReference type="HAMAP" id="MF_00037">
    <property type="entry name" value="MurB"/>
    <property type="match status" value="1"/>
</dbReference>
<dbReference type="InterPro" id="IPR036635">
    <property type="entry name" value="MurB_C_sf"/>
</dbReference>
<evidence type="ECO:0000256" key="13">
    <source>
        <dbReference type="ARBA" id="ARBA00022984"/>
    </source>
</evidence>
<keyword evidence="15 19" id="KW-0131">Cell cycle</keyword>
<comment type="function">
    <text evidence="2 19">Cell wall formation.</text>
</comment>
<keyword evidence="10 19" id="KW-0274">FAD</keyword>
<dbReference type="NCBIfam" id="NF010480">
    <property type="entry name" value="PRK13905.1"/>
    <property type="match status" value="1"/>
</dbReference>
<proteinExistence type="inferred from homology"/>
<organism evidence="21 22">
    <name type="scientific">Roseiterribacter gracilis</name>
    <dbReference type="NCBI Taxonomy" id="2812848"/>
    <lineage>
        <taxon>Bacteria</taxon>
        <taxon>Pseudomonadati</taxon>
        <taxon>Pseudomonadota</taxon>
        <taxon>Alphaproteobacteria</taxon>
        <taxon>Rhodospirillales</taxon>
        <taxon>Roseiterribacteraceae</taxon>
        <taxon>Roseiterribacter</taxon>
    </lineage>
</organism>
<dbReference type="Gene3D" id="3.90.78.10">
    <property type="entry name" value="UDP-N-acetylenolpyruvoylglucosamine reductase, C-terminal domain"/>
    <property type="match status" value="1"/>
</dbReference>
<feature type="active site" evidence="19">
    <location>
        <position position="288"/>
    </location>
</feature>
<evidence type="ECO:0000256" key="9">
    <source>
        <dbReference type="ARBA" id="ARBA00022630"/>
    </source>
</evidence>
<dbReference type="Pfam" id="PF02873">
    <property type="entry name" value="MurB_C"/>
    <property type="match status" value="1"/>
</dbReference>
<evidence type="ECO:0000256" key="12">
    <source>
        <dbReference type="ARBA" id="ARBA00022960"/>
    </source>
</evidence>
<name>A0A8S8XAJ7_9PROT</name>
<evidence type="ECO:0000256" key="10">
    <source>
        <dbReference type="ARBA" id="ARBA00022827"/>
    </source>
</evidence>
<keyword evidence="14 19" id="KW-0560">Oxidoreductase</keyword>
<evidence type="ECO:0000256" key="7">
    <source>
        <dbReference type="ARBA" id="ARBA00022490"/>
    </source>
</evidence>
<dbReference type="Proteomes" id="UP000681075">
    <property type="component" value="Unassembled WGS sequence"/>
</dbReference>
<dbReference type="GO" id="GO:0009252">
    <property type="term" value="P:peptidoglycan biosynthetic process"/>
    <property type="evidence" value="ECO:0007669"/>
    <property type="project" value="UniProtKB-UniRule"/>
</dbReference>
<dbReference type="SUPFAM" id="SSF56194">
    <property type="entry name" value="Uridine diphospho-N-Acetylenolpyruvylglucosamine reductase, MurB, C-terminal domain"/>
    <property type="match status" value="1"/>
</dbReference>
<dbReference type="Pfam" id="PF01565">
    <property type="entry name" value="FAD_binding_4"/>
    <property type="match status" value="1"/>
</dbReference>
<comment type="similarity">
    <text evidence="19">Belongs to the MurB family.</text>
</comment>
<evidence type="ECO:0000313" key="22">
    <source>
        <dbReference type="Proteomes" id="UP000681075"/>
    </source>
</evidence>
<evidence type="ECO:0000256" key="17">
    <source>
        <dbReference type="ARBA" id="ARBA00031026"/>
    </source>
</evidence>
<dbReference type="GO" id="GO:0071949">
    <property type="term" value="F:FAD binding"/>
    <property type="evidence" value="ECO:0007669"/>
    <property type="project" value="InterPro"/>
</dbReference>
<evidence type="ECO:0000256" key="8">
    <source>
        <dbReference type="ARBA" id="ARBA00022618"/>
    </source>
</evidence>
<comment type="catalytic activity">
    <reaction evidence="18 19">
        <text>UDP-N-acetyl-alpha-D-muramate + NADP(+) = UDP-N-acetyl-3-O-(1-carboxyvinyl)-alpha-D-glucosamine + NADPH + H(+)</text>
        <dbReference type="Rhea" id="RHEA:12248"/>
        <dbReference type="ChEBI" id="CHEBI:15378"/>
        <dbReference type="ChEBI" id="CHEBI:57783"/>
        <dbReference type="ChEBI" id="CHEBI:58349"/>
        <dbReference type="ChEBI" id="CHEBI:68483"/>
        <dbReference type="ChEBI" id="CHEBI:70757"/>
        <dbReference type="EC" id="1.3.1.98"/>
    </reaction>
</comment>
<evidence type="ECO:0000313" key="21">
    <source>
        <dbReference type="EMBL" id="GIL39784.1"/>
    </source>
</evidence>
<evidence type="ECO:0000256" key="5">
    <source>
        <dbReference type="ARBA" id="ARBA00012518"/>
    </source>
</evidence>
<evidence type="ECO:0000256" key="6">
    <source>
        <dbReference type="ARBA" id="ARBA00015188"/>
    </source>
</evidence>
<evidence type="ECO:0000256" key="1">
    <source>
        <dbReference type="ARBA" id="ARBA00001974"/>
    </source>
</evidence>